<evidence type="ECO:0000256" key="4">
    <source>
        <dbReference type="ARBA" id="ARBA00022475"/>
    </source>
</evidence>
<dbReference type="GeneID" id="10041227"/>
<dbReference type="GO" id="GO:0006508">
    <property type="term" value="P:proteolysis"/>
    <property type="evidence" value="ECO:0007669"/>
    <property type="project" value="UniProtKB-KW"/>
</dbReference>
<dbReference type="InterPro" id="IPR002078">
    <property type="entry name" value="Sigma_54_int"/>
</dbReference>
<keyword evidence="10" id="KW-0067">ATP-binding</keyword>
<keyword evidence="11" id="KW-1133">Transmembrane helix</keyword>
<evidence type="ECO:0000256" key="2">
    <source>
        <dbReference type="ARBA" id="ARBA00009579"/>
    </source>
</evidence>
<evidence type="ECO:0000256" key="14">
    <source>
        <dbReference type="PROSITE-ProRule" id="PRU01122"/>
    </source>
</evidence>
<sequence>MGEGEKKEDRIEPSQGYGERLDLGIEFQTTEEIKVPDKLIDQVIGQEHAVEVIKTAARQKRHVLLIGEPGTGKSMLGQAMAELLPTEELEDILVFPNPEDENMPRIKTVPACQGKRIVERYREKAKSQESIKSYLLLFVLFVVMIAVLMDPSPQTLLMGLFVVIISIMAISNLRLKNQVLVPKLLVDNCGKRKAPFVDATGAHAGALLGDVRHDPFQSGGLGTPAHERVEPGMIHRAHKGVLFIDEIATLSIKMQQSLLTAMQEKKFPITGQSELSSGAMVRTEPVPCDFVLVAAGNLDTVEKMHPALRSRIRGYGYEIYMRTTMPDTLENRKKLVQFVAQEVKKDGKIPHFTKDAVEEIVREAQKRAGRKGHLTLRLRDLGGVVRAAGDIAIREGAKYVTREHVLRALQLAKPLEKQLADWYIERKKEYQVIKVEGGEIGRVNGLAVIGEQSGIVLPIEAVVAPAASREEGKIIVTGKLGEIAKEAVQNVSAIIKRYKGEDISNYDIHVQFLQTYEGVEGDSASISVATAVISALEEVPVKQSVAMTGSLSVRGEVLPVGGVTPKIEAAIEAGIKKVIIPKANEKDVFLSPDKAEKIEIIPVETIDQVLEIALEESEKKEKLIKRIKEALPLYPSTQS</sequence>
<dbReference type="GO" id="GO:0004176">
    <property type="term" value="F:ATP-dependent peptidase activity"/>
    <property type="evidence" value="ECO:0007669"/>
    <property type="project" value="UniProtKB-UniRule"/>
</dbReference>
<evidence type="ECO:0000313" key="17">
    <source>
        <dbReference type="EMBL" id="ADT83886.1"/>
    </source>
</evidence>
<dbReference type="Gene3D" id="1.10.8.60">
    <property type="match status" value="1"/>
</dbReference>
<evidence type="ECO:0000259" key="16">
    <source>
        <dbReference type="PROSITE" id="PS51786"/>
    </source>
</evidence>
<dbReference type="InterPro" id="IPR014721">
    <property type="entry name" value="Ribsml_uS5_D2-typ_fold_subgr"/>
</dbReference>
<evidence type="ECO:0000256" key="8">
    <source>
        <dbReference type="ARBA" id="ARBA00022801"/>
    </source>
</evidence>
<dbReference type="AlphaFoldDB" id="F0LM39"/>
<feature type="domain" description="Lon proteolytic" evidence="16">
    <location>
        <begin position="437"/>
        <end position="616"/>
    </location>
</feature>
<dbReference type="RefSeq" id="WP_013467184.1">
    <property type="nucleotide sequence ID" value="NC_014804.1"/>
</dbReference>
<dbReference type="Pfam" id="PF00158">
    <property type="entry name" value="Sigma54_activat"/>
    <property type="match status" value="1"/>
</dbReference>
<dbReference type="InterPro" id="IPR027417">
    <property type="entry name" value="P-loop_NTPase"/>
</dbReference>
<dbReference type="NCBIfam" id="TIGR00764">
    <property type="entry name" value="lon_rel"/>
    <property type="match status" value="1"/>
</dbReference>
<dbReference type="InterPro" id="IPR020568">
    <property type="entry name" value="Ribosomal_Su5_D2-typ_SF"/>
</dbReference>
<feature type="domain" description="Sigma-54 factor interaction" evidence="15">
    <location>
        <begin position="188"/>
        <end position="335"/>
    </location>
</feature>
<evidence type="ECO:0000256" key="12">
    <source>
        <dbReference type="ARBA" id="ARBA00023136"/>
    </source>
</evidence>
<keyword evidence="8 14" id="KW-0378">Hydrolase</keyword>
<dbReference type="PRINTS" id="PR00830">
    <property type="entry name" value="ENDOLAPTASE"/>
</dbReference>
<evidence type="ECO:0000256" key="5">
    <source>
        <dbReference type="ARBA" id="ARBA00022670"/>
    </source>
</evidence>
<dbReference type="Proteomes" id="UP000007478">
    <property type="component" value="Chromosome"/>
</dbReference>
<dbReference type="SMART" id="SM00382">
    <property type="entry name" value="AAA"/>
    <property type="match status" value="1"/>
</dbReference>
<feature type="active site" evidence="14">
    <location>
        <position position="523"/>
    </location>
</feature>
<dbReference type="GO" id="GO:0005886">
    <property type="term" value="C:plasma membrane"/>
    <property type="evidence" value="ECO:0007669"/>
    <property type="project" value="UniProtKB-SubCell"/>
</dbReference>
<evidence type="ECO:0000256" key="6">
    <source>
        <dbReference type="ARBA" id="ARBA00022692"/>
    </source>
</evidence>
<reference evidence="17 18" key="1">
    <citation type="journal article" date="2011" name="J. Bacteriol.">
        <title>Complete genome sequence of the hyperthermophilic, piezophilic, heterotrophic, and carboxydotrophic archaeon Thermococcus barophilus MP.</title>
        <authorList>
            <person name="Vannier P."/>
            <person name="Marteinsson V.T."/>
            <person name="Fridjonsson O.H."/>
            <person name="Oger P."/>
            <person name="Jebbar M."/>
        </authorList>
    </citation>
    <scope>NUCLEOTIDE SEQUENCE [LARGE SCALE GENOMIC DNA]</scope>
    <source>
        <strain evidence="18">DSM 11836 / MP</strain>
    </source>
</reference>
<dbReference type="eggNOG" id="arCOG02160">
    <property type="taxonomic scope" value="Archaea"/>
</dbReference>
<keyword evidence="7" id="KW-0547">Nucleotide-binding</keyword>
<evidence type="ECO:0000256" key="11">
    <source>
        <dbReference type="ARBA" id="ARBA00022989"/>
    </source>
</evidence>
<dbReference type="PROSITE" id="PS51786">
    <property type="entry name" value="LON_PROTEOLYTIC"/>
    <property type="match status" value="1"/>
</dbReference>
<dbReference type="Pfam" id="PF20436">
    <property type="entry name" value="LonB_AAA-LID"/>
    <property type="match status" value="1"/>
</dbReference>
<evidence type="ECO:0000256" key="13">
    <source>
        <dbReference type="ARBA" id="ARBA00026070"/>
    </source>
</evidence>
<evidence type="ECO:0000313" key="18">
    <source>
        <dbReference type="Proteomes" id="UP000007478"/>
    </source>
</evidence>
<dbReference type="InterPro" id="IPR027065">
    <property type="entry name" value="Lon_Prtase"/>
</dbReference>
<name>F0LM39_THEBM</name>
<dbReference type="SUPFAM" id="SSF54211">
    <property type="entry name" value="Ribosomal protein S5 domain 2-like"/>
    <property type="match status" value="1"/>
</dbReference>
<dbReference type="PROSITE" id="PS50045">
    <property type="entry name" value="SIGMA54_INTERACT_4"/>
    <property type="match status" value="1"/>
</dbReference>
<evidence type="ECO:0000256" key="10">
    <source>
        <dbReference type="ARBA" id="ARBA00022840"/>
    </source>
</evidence>
<proteinExistence type="inferred from homology"/>
<gene>
    <name evidence="17" type="ordered locus">TERMP_00910</name>
</gene>
<comment type="subcellular location">
    <subcellularLocation>
        <location evidence="1">Cell membrane</location>
        <topology evidence="1">Multi-pass membrane protein</topology>
    </subcellularLocation>
</comment>
<dbReference type="GO" id="GO:0004252">
    <property type="term" value="F:serine-type endopeptidase activity"/>
    <property type="evidence" value="ECO:0007669"/>
    <property type="project" value="UniProtKB-UniRule"/>
</dbReference>
<accession>F0LM39</accession>
<feature type="active site" evidence="14">
    <location>
        <position position="566"/>
    </location>
</feature>
<keyword evidence="6" id="KW-0812">Transmembrane</keyword>
<keyword evidence="5 14" id="KW-0645">Protease</keyword>
<keyword evidence="4" id="KW-1003">Cell membrane</keyword>
<evidence type="ECO:0000256" key="1">
    <source>
        <dbReference type="ARBA" id="ARBA00004651"/>
    </source>
</evidence>
<dbReference type="InterPro" id="IPR003593">
    <property type="entry name" value="AAA+_ATPase"/>
</dbReference>
<dbReference type="MEROPS" id="S16.A11"/>
<dbReference type="Pfam" id="PF01078">
    <property type="entry name" value="Mg_chelatase"/>
    <property type="match status" value="1"/>
</dbReference>
<dbReference type="EMBL" id="CP002372">
    <property type="protein sequence ID" value="ADT83886.1"/>
    <property type="molecule type" value="Genomic_DNA"/>
</dbReference>
<dbReference type="GO" id="GO:0005524">
    <property type="term" value="F:ATP binding"/>
    <property type="evidence" value="ECO:0007669"/>
    <property type="project" value="UniProtKB-KW"/>
</dbReference>
<organism evidence="17 18">
    <name type="scientific">Thermococcus barophilus (strain DSM 11836 / MP)</name>
    <dbReference type="NCBI Taxonomy" id="391623"/>
    <lineage>
        <taxon>Archaea</taxon>
        <taxon>Methanobacteriati</taxon>
        <taxon>Methanobacteriota</taxon>
        <taxon>Thermococci</taxon>
        <taxon>Thermococcales</taxon>
        <taxon>Thermococcaceae</taxon>
        <taxon>Thermococcus</taxon>
    </lineage>
</organism>
<dbReference type="GO" id="GO:0030163">
    <property type="term" value="P:protein catabolic process"/>
    <property type="evidence" value="ECO:0007669"/>
    <property type="project" value="InterPro"/>
</dbReference>
<dbReference type="InterPro" id="IPR000523">
    <property type="entry name" value="Mg_chelatse_chII-like_cat_dom"/>
</dbReference>
<dbReference type="PANTHER" id="PTHR10046">
    <property type="entry name" value="ATP DEPENDENT LON PROTEASE FAMILY MEMBER"/>
    <property type="match status" value="1"/>
</dbReference>
<evidence type="ECO:0000259" key="15">
    <source>
        <dbReference type="PROSITE" id="PS50045"/>
    </source>
</evidence>
<evidence type="ECO:0000256" key="9">
    <source>
        <dbReference type="ARBA" id="ARBA00022825"/>
    </source>
</evidence>
<dbReference type="OrthoDB" id="64652at2157"/>
<keyword evidence="9 14" id="KW-0720">Serine protease</keyword>
<dbReference type="InterPro" id="IPR004663">
    <property type="entry name" value="Lon_arc"/>
</dbReference>
<comment type="subunit">
    <text evidence="13">Homohexamer. Organized in a ring with a central cavity.</text>
</comment>
<dbReference type="KEGG" id="tba:TERMP_00910"/>
<dbReference type="PATRIC" id="fig|391623.17.peg.911"/>
<dbReference type="SUPFAM" id="SSF52540">
    <property type="entry name" value="P-loop containing nucleoside triphosphate hydrolases"/>
    <property type="match status" value="1"/>
</dbReference>
<keyword evidence="18" id="KW-1185">Reference proteome</keyword>
<dbReference type="HOGENOM" id="CLU_392630_0_0_2"/>
<evidence type="ECO:0000256" key="3">
    <source>
        <dbReference type="ARBA" id="ARBA00022016"/>
    </source>
</evidence>
<dbReference type="Gene3D" id="3.30.230.10">
    <property type="match status" value="1"/>
</dbReference>
<protein>
    <recommendedName>
        <fullName evidence="3">Archaeal Lon protease</fullName>
    </recommendedName>
</protein>
<dbReference type="InterPro" id="IPR046843">
    <property type="entry name" value="LonB_AAA-LID"/>
</dbReference>
<evidence type="ECO:0000256" key="7">
    <source>
        <dbReference type="ARBA" id="ARBA00022741"/>
    </source>
</evidence>
<dbReference type="Pfam" id="PF05362">
    <property type="entry name" value="Lon_C"/>
    <property type="match status" value="1"/>
</dbReference>
<keyword evidence="12" id="KW-0472">Membrane</keyword>
<dbReference type="InterPro" id="IPR008269">
    <property type="entry name" value="Lon_proteolytic"/>
</dbReference>
<dbReference type="Gene3D" id="3.40.50.300">
    <property type="entry name" value="P-loop containing nucleotide triphosphate hydrolases"/>
    <property type="match status" value="2"/>
</dbReference>
<comment type="similarity">
    <text evidence="2">Belongs to the peptidase S16 family. Archaeal LonB subfamily.</text>
</comment>
<dbReference type="GO" id="GO:0006355">
    <property type="term" value="P:regulation of DNA-templated transcription"/>
    <property type="evidence" value="ECO:0007669"/>
    <property type="project" value="InterPro"/>
</dbReference>